<evidence type="ECO:0000313" key="2">
    <source>
        <dbReference type="Proteomes" id="UP001235303"/>
    </source>
</evidence>
<dbReference type="Proteomes" id="UP001235303">
    <property type="component" value="Unassembled WGS sequence"/>
</dbReference>
<dbReference type="EMBL" id="JAQOSP010000024">
    <property type="protein sequence ID" value="MDJ1168530.1"/>
    <property type="molecule type" value="Genomic_DNA"/>
</dbReference>
<name>A0ABT7ANR8_9CYAN</name>
<comment type="caution">
    <text evidence="1">The sequence shown here is derived from an EMBL/GenBank/DDBJ whole genome shotgun (WGS) entry which is preliminary data.</text>
</comment>
<sequence length="248" mass="28489">MDINELVGSCQSIIGNLVFQYSDDFQKYLSAGGRCPSCKEKLWNSMGVHTKVEYYFADGTRASNLHSVDPTLSHARCSICGYQWNVRPNTTIEQPKQVKVLSVTETSRSQENIGDDKRIIDNLKSPAILRRKFTVSKNWKRSYTIEYEAVQVDGHEFSLGIQGTGLKFLTEESLRRQYSISENSQETYTEEVEIEVPAFTRLAVIFHWKRILQNGSIRITNNQGQEFDIPFHIVAGLTFDQLQYEDRE</sequence>
<dbReference type="RefSeq" id="WP_283752294.1">
    <property type="nucleotide sequence ID" value="NZ_JAQOSP010000024.1"/>
</dbReference>
<gene>
    <name evidence="1" type="ORF">PMG71_03710</name>
</gene>
<accession>A0ABT7ANR8</accession>
<evidence type="ECO:0000313" key="1">
    <source>
        <dbReference type="EMBL" id="MDJ1168530.1"/>
    </source>
</evidence>
<reference evidence="1 2" key="1">
    <citation type="submission" date="2023-01" db="EMBL/GenBank/DDBJ databases">
        <title>Novel diversity within Roseofilum (Cyanobacteria; Desertifilaceae) from marine benthic mats with descriptions of four novel species.</title>
        <authorList>
            <person name="Wang Y."/>
            <person name="Berthold D.E."/>
            <person name="Hu J."/>
            <person name="Lefler F.W."/>
            <person name="Laughinghouse H.D. IV."/>
        </authorList>
    </citation>
    <scope>NUCLEOTIDE SEQUENCE [LARGE SCALE GENOMIC DNA]</scope>
    <source>
        <strain evidence="1 2">BLCC-M154</strain>
    </source>
</reference>
<protein>
    <submittedName>
        <fullName evidence="1">Uncharacterized protein</fullName>
    </submittedName>
</protein>
<keyword evidence="2" id="KW-1185">Reference proteome</keyword>
<organism evidence="1 2">
    <name type="scientific">Roseofilum acuticapitatum BLCC-M154</name>
    <dbReference type="NCBI Taxonomy" id="3022444"/>
    <lineage>
        <taxon>Bacteria</taxon>
        <taxon>Bacillati</taxon>
        <taxon>Cyanobacteriota</taxon>
        <taxon>Cyanophyceae</taxon>
        <taxon>Desertifilales</taxon>
        <taxon>Desertifilaceae</taxon>
        <taxon>Roseofilum</taxon>
        <taxon>Roseofilum acuticapitatum</taxon>
    </lineage>
</organism>
<proteinExistence type="predicted"/>